<feature type="compositionally biased region" description="Basic residues" evidence="10">
    <location>
        <begin position="248"/>
        <end position="260"/>
    </location>
</feature>
<dbReference type="GO" id="GO:0004386">
    <property type="term" value="F:helicase activity"/>
    <property type="evidence" value="ECO:0007669"/>
    <property type="project" value="UniProtKB-UniRule"/>
</dbReference>
<feature type="region of interest" description="Disordered" evidence="10">
    <location>
        <begin position="52"/>
        <end position="266"/>
    </location>
</feature>
<name>A0A7J5B8U7_9MICO</name>
<evidence type="ECO:0000313" key="12">
    <source>
        <dbReference type="EMBL" id="KAB1639750.1"/>
    </source>
</evidence>
<accession>A0A7J5B8U7</accession>
<keyword evidence="13" id="KW-1185">Reference proteome</keyword>
<keyword evidence="6 7" id="KW-0804">Transcription</keyword>
<comment type="caution">
    <text evidence="7">Lacks conserved residue(s) required for the propagation of feature annotation.</text>
</comment>
<keyword evidence="1 7" id="KW-0806">Transcription termination</keyword>
<evidence type="ECO:0000256" key="8">
    <source>
        <dbReference type="NCBIfam" id="TIGR00767"/>
    </source>
</evidence>
<dbReference type="Pfam" id="PF07498">
    <property type="entry name" value="Rho_N"/>
    <property type="match status" value="1"/>
</dbReference>
<dbReference type="InterPro" id="IPR004665">
    <property type="entry name" value="Term_rho"/>
</dbReference>
<evidence type="ECO:0000256" key="5">
    <source>
        <dbReference type="ARBA" id="ARBA00023015"/>
    </source>
</evidence>
<evidence type="ECO:0000259" key="11">
    <source>
        <dbReference type="PROSITE" id="PS51856"/>
    </source>
</evidence>
<dbReference type="GO" id="GO:0003723">
    <property type="term" value="F:RNA binding"/>
    <property type="evidence" value="ECO:0007669"/>
    <property type="project" value="UniProtKB-UniRule"/>
</dbReference>
<feature type="compositionally biased region" description="Low complexity" evidence="10">
    <location>
        <begin position="52"/>
        <end position="91"/>
    </location>
</feature>
<dbReference type="SMART" id="SM00959">
    <property type="entry name" value="Rho_N"/>
    <property type="match status" value="1"/>
</dbReference>
<dbReference type="InterPro" id="IPR003593">
    <property type="entry name" value="AAA+_ATPase"/>
</dbReference>
<keyword evidence="2 7" id="KW-0378">Hydrolase</keyword>
<dbReference type="HAMAP" id="MF_01884">
    <property type="entry name" value="Rho"/>
    <property type="match status" value="1"/>
</dbReference>
<feature type="compositionally biased region" description="Basic residues" evidence="10">
    <location>
        <begin position="160"/>
        <end position="172"/>
    </location>
</feature>
<comment type="similarity">
    <text evidence="7 9">Belongs to the Rho family.</text>
</comment>
<dbReference type="Pfam" id="PF00006">
    <property type="entry name" value="ATP-synt_ab"/>
    <property type="match status" value="1"/>
</dbReference>
<dbReference type="NCBIfam" id="TIGR00767">
    <property type="entry name" value="rho"/>
    <property type="match status" value="1"/>
</dbReference>
<feature type="compositionally biased region" description="Low complexity" evidence="10">
    <location>
        <begin position="222"/>
        <end position="235"/>
    </location>
</feature>
<dbReference type="EC" id="3.6.4.-" evidence="7 8"/>
<dbReference type="GO" id="GO:0016787">
    <property type="term" value="F:hydrolase activity"/>
    <property type="evidence" value="ECO:0007669"/>
    <property type="project" value="UniProtKB-KW"/>
</dbReference>
<evidence type="ECO:0000256" key="1">
    <source>
        <dbReference type="ARBA" id="ARBA00022472"/>
    </source>
</evidence>
<dbReference type="GO" id="GO:0006353">
    <property type="term" value="P:DNA-templated transcription termination"/>
    <property type="evidence" value="ECO:0007669"/>
    <property type="project" value="UniProtKB-UniRule"/>
</dbReference>
<dbReference type="InterPro" id="IPR011112">
    <property type="entry name" value="Rho-like_N"/>
</dbReference>
<dbReference type="InterPro" id="IPR012340">
    <property type="entry name" value="NA-bd_OB-fold"/>
</dbReference>
<comment type="subunit">
    <text evidence="7">Homohexamer. The homohexamer assembles into an open ring structure.</text>
</comment>
<dbReference type="PROSITE" id="PS51856">
    <property type="entry name" value="RHO_RNA_BD"/>
    <property type="match status" value="1"/>
</dbReference>
<comment type="caution">
    <text evidence="12">The sequence shown here is derived from an EMBL/GenBank/DDBJ whole genome shotgun (WGS) entry which is preliminary data.</text>
</comment>
<feature type="binding site" evidence="7">
    <location>
        <position position="440"/>
    </location>
    <ligand>
        <name>ATP</name>
        <dbReference type="ChEBI" id="CHEBI:30616"/>
    </ligand>
</feature>
<dbReference type="AlphaFoldDB" id="A0A7J5B8U7"/>
<dbReference type="OrthoDB" id="9805197at2"/>
<evidence type="ECO:0000256" key="2">
    <source>
        <dbReference type="ARBA" id="ARBA00022801"/>
    </source>
</evidence>
<evidence type="ECO:0000256" key="10">
    <source>
        <dbReference type="SAM" id="MobiDB-lite"/>
    </source>
</evidence>
<sequence>MTDTTPTAEQEAPLTSMKVADLQALAAGLQIRGARSLRKGALIDAIETARASAAPGAPAVEADAAQADAAPVEADVAEAVAAPVEAAAAPEAEADPQGESAPLTDEETPVAIDDSAAQESTAPVAPAAPELSLDDLVLPPARGEASEQDEARDEDQGRAGQRKRGRGRGRRGRTNDTEQSTDTSEPAAKQDELPAESNGDTQDDEQQGGRRQRGRSRGRGGDQAQGRAEGQQAQDTPADDETDEQRRGRGGRYRDRKRGRGGAEDTEPEIAADDVLLPIAGILDVLDNYAFVRTSGYLPGPNDVYVSLAQVKKYQLRKGDAVVGAIRQPREGENQHGRQKFNAIVRFDAINGQSPEEPRQRPDFDSLTALYPQERLRLETSEDRVATRLMDLFAPIGKGTRGLIVAPPKSGKSIVLEQVAAAVAKNSPDVHLMVVLIDERPEEVTHMQRTIQGEVVAATFDLPADDQTTVAELAIERAKRLVELGHDVVVLLDGVTQLCRAYNLAAPASGRILPGGVDASALTPVRRFFGSAKNVENGGSLTILATAMIGTGSKTEDTILESFAGTGNMELRLSRDIADKRVFPAIDISHSQTLREEQLLTQQEVEATWSIRRALTGGDPLLLLEAVLARVAGTSTNAEFLASVAKQPIRAAKA</sequence>
<feature type="domain" description="Rho RNA-BD" evidence="11">
    <location>
        <begin position="276"/>
        <end position="354"/>
    </location>
</feature>
<dbReference type="GO" id="GO:0008186">
    <property type="term" value="F:ATP-dependent activity, acting on RNA"/>
    <property type="evidence" value="ECO:0007669"/>
    <property type="project" value="UniProtKB-UniRule"/>
</dbReference>
<feature type="binding site" evidence="7">
    <location>
        <begin position="409"/>
        <end position="414"/>
    </location>
    <ligand>
        <name>ATP</name>
        <dbReference type="ChEBI" id="CHEBI:30616"/>
    </ligand>
</feature>
<gene>
    <name evidence="7" type="primary">rho</name>
    <name evidence="12" type="ORF">F8O03_05395</name>
</gene>
<keyword evidence="7" id="KW-0067">ATP-binding</keyword>
<dbReference type="SMART" id="SM00382">
    <property type="entry name" value="AAA"/>
    <property type="match status" value="1"/>
</dbReference>
<protein>
    <recommendedName>
        <fullName evidence="7 8">Transcription termination factor Rho</fullName>
        <ecNumber evidence="7 8">3.6.4.-</ecNumber>
    </recommendedName>
    <alternativeName>
        <fullName evidence="7">ATP-dependent helicase Rho</fullName>
    </alternativeName>
</protein>
<dbReference type="SUPFAM" id="SSF52540">
    <property type="entry name" value="P-loop containing nucleoside triphosphate hydrolases"/>
    <property type="match status" value="1"/>
</dbReference>
<keyword evidence="7" id="KW-0547">Nucleotide-binding</keyword>
<dbReference type="Gene3D" id="2.40.50.140">
    <property type="entry name" value="Nucleic acid-binding proteins"/>
    <property type="match status" value="1"/>
</dbReference>
<dbReference type="CDD" id="cd04459">
    <property type="entry name" value="Rho_CSD"/>
    <property type="match status" value="1"/>
</dbReference>
<dbReference type="GO" id="GO:0005524">
    <property type="term" value="F:ATP binding"/>
    <property type="evidence" value="ECO:0007669"/>
    <property type="project" value="UniProtKB-UniRule"/>
</dbReference>
<evidence type="ECO:0000256" key="3">
    <source>
        <dbReference type="ARBA" id="ARBA00022806"/>
    </source>
</evidence>
<comment type="function">
    <text evidence="7">Facilitates transcription termination by a mechanism that involves Rho binding to the nascent RNA, activation of Rho's RNA-dependent ATPase activity, and release of the mRNA from the DNA template.</text>
</comment>
<dbReference type="InterPro" id="IPR027417">
    <property type="entry name" value="P-loop_NTPase"/>
</dbReference>
<keyword evidence="5 7" id="KW-0805">Transcription regulation</keyword>
<dbReference type="SMART" id="SM00357">
    <property type="entry name" value="CSP"/>
    <property type="match status" value="1"/>
</dbReference>
<dbReference type="Proteomes" id="UP000490386">
    <property type="component" value="Unassembled WGS sequence"/>
</dbReference>
<dbReference type="RefSeq" id="WP_151422913.1">
    <property type="nucleotide sequence ID" value="NZ_WBJX01000001.1"/>
</dbReference>
<evidence type="ECO:0000313" key="13">
    <source>
        <dbReference type="Proteomes" id="UP000490386"/>
    </source>
</evidence>
<feature type="binding site" evidence="7">
    <location>
        <begin position="397"/>
        <end position="402"/>
    </location>
    <ligand>
        <name>ATP</name>
        <dbReference type="ChEBI" id="CHEBI:30616"/>
    </ligand>
</feature>
<keyword evidence="4 7" id="KW-0694">RNA-binding</keyword>
<proteinExistence type="inferred from homology"/>
<dbReference type="EMBL" id="WBJX01000001">
    <property type="protein sequence ID" value="KAB1639750.1"/>
    <property type="molecule type" value="Genomic_DNA"/>
</dbReference>
<dbReference type="InterPro" id="IPR011129">
    <property type="entry name" value="CSD"/>
</dbReference>
<evidence type="ECO:0000256" key="9">
    <source>
        <dbReference type="PROSITE-ProRule" id="PRU01203"/>
    </source>
</evidence>
<organism evidence="12 13">
    <name type="scientific">Pseudoclavibacter terrae</name>
    <dbReference type="NCBI Taxonomy" id="1530195"/>
    <lineage>
        <taxon>Bacteria</taxon>
        <taxon>Bacillati</taxon>
        <taxon>Actinomycetota</taxon>
        <taxon>Actinomycetes</taxon>
        <taxon>Micrococcales</taxon>
        <taxon>Microbacteriaceae</taxon>
        <taxon>Pseudoclavibacter</taxon>
    </lineage>
</organism>
<dbReference type="InterPro" id="IPR000194">
    <property type="entry name" value="ATPase_F1/V1/A1_a/bsu_nucl-bd"/>
</dbReference>
<dbReference type="PANTHER" id="PTHR46425:SF1">
    <property type="entry name" value="TRANSCRIPTION TERMINATION FACTOR RHO"/>
    <property type="match status" value="1"/>
</dbReference>
<dbReference type="Gene3D" id="3.40.50.300">
    <property type="entry name" value="P-loop containing nucleotide triphosphate hydrolases"/>
    <property type="match status" value="1"/>
</dbReference>
<evidence type="ECO:0000256" key="4">
    <source>
        <dbReference type="ARBA" id="ARBA00022884"/>
    </source>
</evidence>
<keyword evidence="3 7" id="KW-0347">Helicase</keyword>
<dbReference type="InterPro" id="IPR011113">
    <property type="entry name" value="Rho_RNA-bd"/>
</dbReference>
<dbReference type="NCBIfam" id="NF006886">
    <property type="entry name" value="PRK09376.1"/>
    <property type="match status" value="1"/>
</dbReference>
<dbReference type="Pfam" id="PF07497">
    <property type="entry name" value="Rho_RNA_bind"/>
    <property type="match status" value="1"/>
</dbReference>
<evidence type="ECO:0000256" key="6">
    <source>
        <dbReference type="ARBA" id="ARBA00023163"/>
    </source>
</evidence>
<evidence type="ECO:0000256" key="7">
    <source>
        <dbReference type="HAMAP-Rule" id="MF_01884"/>
    </source>
</evidence>
<dbReference type="PANTHER" id="PTHR46425">
    <property type="entry name" value="TRANSCRIPTION TERMINATION FACTOR RHO"/>
    <property type="match status" value="1"/>
</dbReference>
<reference evidence="12 13" key="1">
    <citation type="submission" date="2019-09" db="EMBL/GenBank/DDBJ databases">
        <title>Phylogeny of genus Pseudoclavibacter and closely related genus.</title>
        <authorList>
            <person name="Li Y."/>
        </authorList>
    </citation>
    <scope>NUCLEOTIDE SEQUENCE [LARGE SCALE GENOMIC DNA]</scope>
    <source>
        <strain evidence="12 13">THG-MD12</strain>
    </source>
</reference>